<gene>
    <name evidence="1" type="ORF">I4641_11890</name>
</gene>
<dbReference type="Pfam" id="PF13565">
    <property type="entry name" value="HTH_32"/>
    <property type="match status" value="1"/>
</dbReference>
<dbReference type="EMBL" id="JADWDC010000027">
    <property type="protein sequence ID" value="MCC0177680.1"/>
    <property type="molecule type" value="Genomic_DNA"/>
</dbReference>
<name>A0A964BTQ6_9CYAN</name>
<reference evidence="1" key="1">
    <citation type="journal article" date="2021" name="Antonie Van Leeuwenhoek">
        <title>Draft genome and description of Waterburya agarophytonicola gen. nov. sp. nov. (Pleurocapsales, Cyanobacteria): a seaweed symbiont.</title>
        <authorList>
            <person name="Bonthond G."/>
            <person name="Shalygin S."/>
            <person name="Bayer T."/>
            <person name="Weinberger F."/>
        </authorList>
    </citation>
    <scope>NUCLEOTIDE SEQUENCE</scope>
    <source>
        <strain evidence="1">KI4</strain>
    </source>
</reference>
<dbReference type="Proteomes" id="UP000729733">
    <property type="component" value="Unassembled WGS sequence"/>
</dbReference>
<evidence type="ECO:0000313" key="1">
    <source>
        <dbReference type="EMBL" id="MCC0177680.1"/>
    </source>
</evidence>
<sequence length="176" mass="21158">MRYIRDLNPENIKLLQRISKESKYYQVRNRAKCLILSYQGLPIKQLMVIFGVGRKTIYNWFTKWEDEKIVGLYNNPGRGRKPKLNQSQKEQVKAWAKKEPKTLLRVVEKAQKEWGITLSKDTVKRIIKKLEMRWKRMKRGLSKEPDEWELEVKIPVLTKLIEQERNGEIDLRYLDQ</sequence>
<organism evidence="1 2">
    <name type="scientific">Waterburya agarophytonicola KI4</name>
    <dbReference type="NCBI Taxonomy" id="2874699"/>
    <lineage>
        <taxon>Bacteria</taxon>
        <taxon>Bacillati</taxon>
        <taxon>Cyanobacteriota</taxon>
        <taxon>Cyanophyceae</taxon>
        <taxon>Pleurocapsales</taxon>
        <taxon>Hyellaceae</taxon>
        <taxon>Waterburya</taxon>
        <taxon>Waterburya agarophytonicola</taxon>
    </lineage>
</organism>
<keyword evidence="2" id="KW-1185">Reference proteome</keyword>
<dbReference type="AlphaFoldDB" id="A0A964BTQ6"/>
<dbReference type="InterPro" id="IPR009057">
    <property type="entry name" value="Homeodomain-like_sf"/>
</dbReference>
<comment type="caution">
    <text evidence="1">The sequence shown here is derived from an EMBL/GenBank/DDBJ whole genome shotgun (WGS) entry which is preliminary data.</text>
</comment>
<accession>A0A964BTQ6</accession>
<dbReference type="SUPFAM" id="SSF46689">
    <property type="entry name" value="Homeodomain-like"/>
    <property type="match status" value="1"/>
</dbReference>
<feature type="non-terminal residue" evidence="1">
    <location>
        <position position="176"/>
    </location>
</feature>
<protein>
    <submittedName>
        <fullName evidence="1">Transposase</fullName>
    </submittedName>
</protein>
<dbReference type="RefSeq" id="WP_229640745.1">
    <property type="nucleotide sequence ID" value="NZ_JADWDC010000027.1"/>
</dbReference>
<proteinExistence type="predicted"/>
<evidence type="ECO:0000313" key="2">
    <source>
        <dbReference type="Proteomes" id="UP000729733"/>
    </source>
</evidence>